<evidence type="ECO:0008006" key="3">
    <source>
        <dbReference type="Google" id="ProtNLM"/>
    </source>
</evidence>
<dbReference type="AlphaFoldDB" id="A0A837NTH9"/>
<evidence type="ECO:0000313" key="2">
    <source>
        <dbReference type="Proteomes" id="UP000050463"/>
    </source>
</evidence>
<dbReference type="SUPFAM" id="SSF48613">
    <property type="entry name" value="Heme oxygenase-like"/>
    <property type="match status" value="1"/>
</dbReference>
<proteinExistence type="predicted"/>
<organism evidence="1 2">
    <name type="scientific">Vibrio splendidus</name>
    <dbReference type="NCBI Taxonomy" id="29497"/>
    <lineage>
        <taxon>Bacteria</taxon>
        <taxon>Pseudomonadati</taxon>
        <taxon>Pseudomonadota</taxon>
        <taxon>Gammaproteobacteria</taxon>
        <taxon>Vibrionales</taxon>
        <taxon>Vibrionaceae</taxon>
        <taxon>Vibrio</taxon>
    </lineage>
</organism>
<dbReference type="Proteomes" id="UP000050463">
    <property type="component" value="Unassembled WGS sequence"/>
</dbReference>
<evidence type="ECO:0000313" key="1">
    <source>
        <dbReference type="EMBL" id="KPL96099.1"/>
    </source>
</evidence>
<reference evidence="1 2" key="1">
    <citation type="submission" date="2015-08" db="EMBL/GenBank/DDBJ databases">
        <title>Draft Genome Sequence of Vibrio splendidus UCD-SED7.</title>
        <authorList>
            <person name="Lee R.D."/>
            <person name="Lang J.M."/>
            <person name="Coil D.A."/>
            <person name="Jospin G."/>
            <person name="Eisen J.A."/>
        </authorList>
    </citation>
    <scope>NUCLEOTIDE SEQUENCE [LARGE SCALE GENOMIC DNA]</scope>
    <source>
        <strain evidence="1 2">UCD-SED7</strain>
    </source>
</reference>
<dbReference type="Gene3D" id="1.20.910.10">
    <property type="entry name" value="Heme oxygenase-like"/>
    <property type="match status" value="1"/>
</dbReference>
<comment type="caution">
    <text evidence="1">The sequence shown here is derived from an EMBL/GenBank/DDBJ whole genome shotgun (WGS) entry which is preliminary data.</text>
</comment>
<dbReference type="InterPro" id="IPR016084">
    <property type="entry name" value="Haem_Oase-like_multi-hlx"/>
</dbReference>
<sequence>MNSHVVVHGELFYSEEGIIYRDKNLSYSVENITGNLDKWNDFLKACNGQKNINEILQEHPDILCDEGVNFVTELIGSQLSYYDQSGIEYISGDEAILLIEDLQAKLLYSTLYKNKFWQGMQKPNDVPESVYYGMAIENYHFLFRESWFDSPVLSYLPSTKARLIMNEFYGEEYGHDELILKALNHIGISKLDISEALPLPETLALCNALAYWAANDPLFFFTTMGILEGKDIKVDSYILAMEKSGYISAEFIKPIKDHASINIEAEHGILTRELFHEIPVVRIDQLKTMIANTRLFVEMYDNFHTAVWENYSNKSNKLLRRLSDI</sequence>
<dbReference type="RefSeq" id="WP_054545814.1">
    <property type="nucleotide sequence ID" value="NZ_LIZK01000001.1"/>
</dbReference>
<protein>
    <recommendedName>
        <fullName evidence="3">Iron-containing redox enzyme family protein</fullName>
    </recommendedName>
</protein>
<dbReference type="EMBL" id="LIZK01000001">
    <property type="protein sequence ID" value="KPL96099.1"/>
    <property type="molecule type" value="Genomic_DNA"/>
</dbReference>
<gene>
    <name evidence="1" type="ORF">AN168_01975</name>
</gene>
<name>A0A837NTH9_VIBSP</name>
<accession>A0A837NTH9</accession>